<sequence>MESTEQQSAFESAASGMIYTLPRRPSVAGRSAAANDAAKATGLGVCIETPTQQVVAGEVVDRQLAIDVISRKSDDQKSLYGTLLAIQFYYNPQGWVGRRFGGVGGLGAKRRLGDDRPYLVRTRSRMIWKYFDSNSLAAVLLGRYIYIHPLTKAGAYDFKGRSNK</sequence>
<reference evidence="1 2" key="1">
    <citation type="submission" date="2020-04" db="EMBL/GenBank/DDBJ databases">
        <title>Rhizobium bacterial biofertilizers improve the content of phenolic compounds of Lactuca sativa L. under non-saline and saline-stress conditions.</title>
        <authorList>
            <person name="Ayuso-Calles M."/>
            <person name="Garcia-Estevez I."/>
            <person name="Jimenez-Gomez A."/>
            <person name="Flores-Felix J.D."/>
            <person name="Escribano-Bailon M."/>
            <person name="Rivas R."/>
        </authorList>
    </citation>
    <scope>NUCLEOTIDE SEQUENCE [LARGE SCALE GENOMIC DNA]</scope>
    <source>
        <strain evidence="1 2">GPTR02</strain>
    </source>
</reference>
<dbReference type="Proteomes" id="UP000530654">
    <property type="component" value="Unassembled WGS sequence"/>
</dbReference>
<evidence type="ECO:0000313" key="1">
    <source>
        <dbReference type="EMBL" id="NNH65320.1"/>
    </source>
</evidence>
<evidence type="ECO:0000313" key="2">
    <source>
        <dbReference type="Proteomes" id="UP000530654"/>
    </source>
</evidence>
<dbReference type="RefSeq" id="WP_017968806.1">
    <property type="nucleotide sequence ID" value="NZ_JAAEAB010000013.1"/>
</dbReference>
<dbReference type="EMBL" id="JABEQY010000016">
    <property type="protein sequence ID" value="NNH65320.1"/>
    <property type="molecule type" value="Genomic_DNA"/>
</dbReference>
<organism evidence="1 2">
    <name type="scientific">Rhizobium laguerreae</name>
    <dbReference type="NCBI Taxonomy" id="1076926"/>
    <lineage>
        <taxon>Bacteria</taxon>
        <taxon>Pseudomonadati</taxon>
        <taxon>Pseudomonadota</taxon>
        <taxon>Alphaproteobacteria</taxon>
        <taxon>Hyphomicrobiales</taxon>
        <taxon>Rhizobiaceae</taxon>
        <taxon>Rhizobium/Agrobacterium group</taxon>
        <taxon>Rhizobium</taxon>
    </lineage>
</organism>
<comment type="caution">
    <text evidence="1">The sequence shown here is derived from an EMBL/GenBank/DDBJ whole genome shotgun (WGS) entry which is preliminary data.</text>
</comment>
<accession>A0A7Y2R6Y0</accession>
<name>A0A7Y2R6Y0_9HYPH</name>
<protein>
    <submittedName>
        <fullName evidence="1">Uncharacterized protein</fullName>
    </submittedName>
</protein>
<dbReference type="AlphaFoldDB" id="A0A7Y2R6Y0"/>
<proteinExistence type="predicted"/>
<gene>
    <name evidence="1" type="ORF">HLI17_18845</name>
</gene>